<name>A0A1B6FZE6_9HEMI</name>
<protein>
    <submittedName>
        <fullName evidence="1">Uncharacterized protein</fullName>
    </submittedName>
</protein>
<sequence>IKSEINEPRKSDAIPINLNVLNNHFVNVCVSVSQSNPQDPMALLTSAKPKIDSKFQWSTISRLDIIKSINKLSSSRAEDYYGLLNFIIKKAGSFQSFQKCSSVVFISRSTHILKITIS</sequence>
<accession>A0A1B6FZE6</accession>
<gene>
    <name evidence="1" type="ORF">g.50146</name>
</gene>
<feature type="non-terminal residue" evidence="1">
    <location>
        <position position="1"/>
    </location>
</feature>
<dbReference type="AlphaFoldDB" id="A0A1B6FZE6"/>
<organism evidence="1">
    <name type="scientific">Cuerna arida</name>
    <dbReference type="NCBI Taxonomy" id="1464854"/>
    <lineage>
        <taxon>Eukaryota</taxon>
        <taxon>Metazoa</taxon>
        <taxon>Ecdysozoa</taxon>
        <taxon>Arthropoda</taxon>
        <taxon>Hexapoda</taxon>
        <taxon>Insecta</taxon>
        <taxon>Pterygota</taxon>
        <taxon>Neoptera</taxon>
        <taxon>Paraneoptera</taxon>
        <taxon>Hemiptera</taxon>
        <taxon>Auchenorrhyncha</taxon>
        <taxon>Membracoidea</taxon>
        <taxon>Cicadellidae</taxon>
        <taxon>Cicadellinae</taxon>
        <taxon>Proconiini</taxon>
        <taxon>Cuerna</taxon>
    </lineage>
</organism>
<evidence type="ECO:0000313" key="1">
    <source>
        <dbReference type="EMBL" id="JAS55546.1"/>
    </source>
</evidence>
<dbReference type="EMBL" id="GECZ01014223">
    <property type="protein sequence ID" value="JAS55546.1"/>
    <property type="molecule type" value="Transcribed_RNA"/>
</dbReference>
<feature type="non-terminal residue" evidence="1">
    <location>
        <position position="118"/>
    </location>
</feature>
<reference evidence="1" key="1">
    <citation type="submission" date="2015-11" db="EMBL/GenBank/DDBJ databases">
        <title>De novo transcriptome assembly of four potential Pierce s Disease insect vectors from Arizona vineyards.</title>
        <authorList>
            <person name="Tassone E.E."/>
        </authorList>
    </citation>
    <scope>NUCLEOTIDE SEQUENCE</scope>
</reference>
<proteinExistence type="predicted"/>